<dbReference type="Proteomes" id="UP000770717">
    <property type="component" value="Unassembled WGS sequence"/>
</dbReference>
<dbReference type="PANTHER" id="PTHR46842:SF1">
    <property type="entry name" value="TRANSMEMBRANE PROTEIN 266"/>
    <property type="match status" value="1"/>
</dbReference>
<keyword evidence="2 5" id="KW-0812">Transmembrane</keyword>
<dbReference type="EMBL" id="WNTK01000002">
    <property type="protein sequence ID" value="KAG9489694.1"/>
    <property type="molecule type" value="Genomic_DNA"/>
</dbReference>
<dbReference type="EMBL" id="WNTK01000002">
    <property type="protein sequence ID" value="KAG9489695.1"/>
    <property type="molecule type" value="Genomic_DNA"/>
</dbReference>
<proteinExistence type="predicted"/>
<sequence length="442" mass="49227">MANPQSSWLKPCCGKRATVWHVFLLSAGVNSFLVTCVIVVVILMTMELLIDTKLLQFSNASQCSGIIHWISLSLLSLFFVETVLRIVVLGIWDYIENKVEVLDGAVIILSLAPMVASTVANGPSSPWDAISLFISLRIWRVKRIIDAYVLPVKVEMEIVVRQYEKAKLIQEEQLDRLTQMCQEQAFEIRQLRAHLAQQDLDLVAERERALKLPHELQSKIDRFKVVAGRDSDEEATENLTELSHEVIMKDDMNNYITQYYNEASSESGVPGTCIITTAAIDVHHHPNISSDLYSAEVAFNPGPASNSSSVTSVSVSRSPESSETLAQSISSQVFCSSTDCSTREESTEYCPLAETIRNRVNKTVVQELLSSLSDDSSFIQKGLDPANLHLSNPVGLRTGSPRHGLNIYNRVNRESFGVFHDRAVIPLNLPLLESKPIETKLK</sequence>
<evidence type="ECO:0000256" key="3">
    <source>
        <dbReference type="ARBA" id="ARBA00022989"/>
    </source>
</evidence>
<comment type="subcellular location">
    <subcellularLocation>
        <location evidence="1">Membrane</location>
        <topology evidence="1">Multi-pass membrane protein</topology>
    </subcellularLocation>
</comment>
<dbReference type="InterPro" id="IPR027359">
    <property type="entry name" value="Volt_channel_dom_sf"/>
</dbReference>
<reference evidence="7" key="1">
    <citation type="thesis" date="2020" institute="ProQuest LLC" country="789 East Eisenhower Parkway, Ann Arbor, MI, USA">
        <title>Comparative Genomics and Chromosome Evolution.</title>
        <authorList>
            <person name="Mudd A.B."/>
        </authorList>
    </citation>
    <scope>NUCLEOTIDE SEQUENCE</scope>
    <source>
        <strain evidence="7">HN-11 Male</strain>
        <tissue evidence="7">Kidney and liver</tissue>
    </source>
</reference>
<name>A0A8J6KFG2_ELECQ</name>
<dbReference type="GO" id="GO:0030425">
    <property type="term" value="C:dendrite"/>
    <property type="evidence" value="ECO:0007669"/>
    <property type="project" value="TreeGrafter"/>
</dbReference>
<dbReference type="GO" id="GO:0005886">
    <property type="term" value="C:plasma membrane"/>
    <property type="evidence" value="ECO:0007669"/>
    <property type="project" value="InterPro"/>
</dbReference>
<dbReference type="AlphaFoldDB" id="A0A8J6KFG2"/>
<evidence type="ECO:0000313" key="7">
    <source>
        <dbReference type="EMBL" id="KAG9489695.1"/>
    </source>
</evidence>
<dbReference type="Pfam" id="PF00520">
    <property type="entry name" value="Ion_trans"/>
    <property type="match status" value="1"/>
</dbReference>
<dbReference type="Gene3D" id="1.20.120.350">
    <property type="entry name" value="Voltage-gated potassium channels. Chain C"/>
    <property type="match status" value="1"/>
</dbReference>
<feature type="domain" description="Ion transport" evidence="6">
    <location>
        <begin position="30"/>
        <end position="145"/>
    </location>
</feature>
<evidence type="ECO:0000256" key="1">
    <source>
        <dbReference type="ARBA" id="ARBA00004141"/>
    </source>
</evidence>
<evidence type="ECO:0000256" key="5">
    <source>
        <dbReference type="SAM" id="Phobius"/>
    </source>
</evidence>
<dbReference type="InterPro" id="IPR005821">
    <property type="entry name" value="Ion_trans_dom"/>
</dbReference>
<protein>
    <recommendedName>
        <fullName evidence="6">Ion transport domain-containing protein</fullName>
    </recommendedName>
</protein>
<gene>
    <name evidence="7" type="ORF">GDO78_005572</name>
</gene>
<feature type="transmembrane region" description="Helical" evidence="5">
    <location>
        <begin position="20"/>
        <end position="46"/>
    </location>
</feature>
<evidence type="ECO:0000256" key="4">
    <source>
        <dbReference type="ARBA" id="ARBA00023136"/>
    </source>
</evidence>
<dbReference type="GO" id="GO:0022832">
    <property type="term" value="F:voltage-gated channel activity"/>
    <property type="evidence" value="ECO:0007669"/>
    <property type="project" value="InterPro"/>
</dbReference>
<dbReference type="OrthoDB" id="427456at2759"/>
<keyword evidence="3 5" id="KW-1133">Transmembrane helix</keyword>
<feature type="transmembrane region" description="Helical" evidence="5">
    <location>
        <begin position="66"/>
        <end position="89"/>
    </location>
</feature>
<dbReference type="InterPro" id="IPR042857">
    <property type="entry name" value="TMEM266"/>
</dbReference>
<keyword evidence="4 5" id="KW-0472">Membrane</keyword>
<feature type="transmembrane region" description="Helical" evidence="5">
    <location>
        <begin position="101"/>
        <end position="120"/>
    </location>
</feature>
<organism evidence="7 8">
    <name type="scientific">Eleutherodactylus coqui</name>
    <name type="common">Puerto Rican coqui</name>
    <dbReference type="NCBI Taxonomy" id="57060"/>
    <lineage>
        <taxon>Eukaryota</taxon>
        <taxon>Metazoa</taxon>
        <taxon>Chordata</taxon>
        <taxon>Craniata</taxon>
        <taxon>Vertebrata</taxon>
        <taxon>Euteleostomi</taxon>
        <taxon>Amphibia</taxon>
        <taxon>Batrachia</taxon>
        <taxon>Anura</taxon>
        <taxon>Neobatrachia</taxon>
        <taxon>Hyloidea</taxon>
        <taxon>Eleutherodactylidae</taxon>
        <taxon>Eleutherodactylinae</taxon>
        <taxon>Eleutherodactylus</taxon>
        <taxon>Eleutherodactylus</taxon>
    </lineage>
</organism>
<keyword evidence="8" id="KW-1185">Reference proteome</keyword>
<comment type="caution">
    <text evidence="7">The sequence shown here is derived from an EMBL/GenBank/DDBJ whole genome shotgun (WGS) entry which is preliminary data.</text>
</comment>
<accession>A0A8J6KFG2</accession>
<dbReference type="EMBL" id="WNTK01000002">
    <property type="protein sequence ID" value="KAG9489693.1"/>
    <property type="molecule type" value="Genomic_DNA"/>
</dbReference>
<dbReference type="GO" id="GO:0005216">
    <property type="term" value="F:monoatomic ion channel activity"/>
    <property type="evidence" value="ECO:0007669"/>
    <property type="project" value="InterPro"/>
</dbReference>
<evidence type="ECO:0000256" key="2">
    <source>
        <dbReference type="ARBA" id="ARBA00022692"/>
    </source>
</evidence>
<dbReference type="PANTHER" id="PTHR46842">
    <property type="entry name" value="TRANSMEMBRANE PROTEIN 266"/>
    <property type="match status" value="1"/>
</dbReference>
<evidence type="ECO:0000259" key="6">
    <source>
        <dbReference type="Pfam" id="PF00520"/>
    </source>
</evidence>
<evidence type="ECO:0000313" key="8">
    <source>
        <dbReference type="Proteomes" id="UP000770717"/>
    </source>
</evidence>